<protein>
    <submittedName>
        <fullName evidence="5">RNA methyltransferase</fullName>
    </submittedName>
</protein>
<comment type="caution">
    <text evidence="5">The sequence shown here is derived from an EMBL/GenBank/DDBJ whole genome shotgun (WGS) entry which is preliminary data.</text>
</comment>
<evidence type="ECO:0000313" key="6">
    <source>
        <dbReference type="Proteomes" id="UP000469724"/>
    </source>
</evidence>
<name>A0A7K3NKU9_9BACT</name>
<dbReference type="PANTHER" id="PTHR46429:SF1">
    <property type="entry name" value="23S RRNA (GUANOSINE-2'-O-)-METHYLTRANSFERASE RLMB"/>
    <property type="match status" value="1"/>
</dbReference>
<keyword evidence="6" id="KW-1185">Reference proteome</keyword>
<dbReference type="InterPro" id="IPR029028">
    <property type="entry name" value="Alpha/beta_knot_MTases"/>
</dbReference>
<dbReference type="Gene3D" id="3.40.1280.10">
    <property type="match status" value="1"/>
</dbReference>
<dbReference type="GO" id="GO:0032259">
    <property type="term" value="P:methylation"/>
    <property type="evidence" value="ECO:0007669"/>
    <property type="project" value="UniProtKB-KW"/>
</dbReference>
<dbReference type="GO" id="GO:0006396">
    <property type="term" value="P:RNA processing"/>
    <property type="evidence" value="ECO:0007669"/>
    <property type="project" value="InterPro"/>
</dbReference>
<dbReference type="InterPro" id="IPR004441">
    <property type="entry name" value="rRNA_MeTrfase_TrmH"/>
</dbReference>
<dbReference type="PANTHER" id="PTHR46429">
    <property type="entry name" value="23S RRNA (GUANOSINE-2'-O-)-METHYLTRANSFERASE RLMB"/>
    <property type="match status" value="1"/>
</dbReference>
<evidence type="ECO:0000256" key="3">
    <source>
        <dbReference type="SAM" id="MobiDB-lite"/>
    </source>
</evidence>
<dbReference type="Pfam" id="PF00588">
    <property type="entry name" value="SpoU_methylase"/>
    <property type="match status" value="1"/>
</dbReference>
<sequence>MNQSRHPTPPPGSEGHPVESSTSTRRPGGDRPSPAVPEDVVPGKKPVRELLSTDPRRVDAVVMRRDRHGKDMADILDACRAAGVRFRFAPKEDLDRLCGGATHQGVVALLAAAPLADLGDVLDSGLASPFPVVLALDQVQDTGNVGALARTLYALGGGGMVIPKHEAARLGPGAARASAGALSRLAVHKAVNLSRALETFADRGYAIVCATDDPEAVDAFTAQLPFPMVLVLGNEDKGIRSCVAKRCDLKLRIPFARQFDSLNVAQAGAVILGLAAAQRARAAD</sequence>
<organism evidence="5 6">
    <name type="scientific">Desulfolutivibrio sulfodismutans</name>
    <dbReference type="NCBI Taxonomy" id="63561"/>
    <lineage>
        <taxon>Bacteria</taxon>
        <taxon>Pseudomonadati</taxon>
        <taxon>Thermodesulfobacteriota</taxon>
        <taxon>Desulfovibrionia</taxon>
        <taxon>Desulfovibrionales</taxon>
        <taxon>Desulfovibrionaceae</taxon>
        <taxon>Desulfolutivibrio</taxon>
    </lineage>
</organism>
<dbReference type="EMBL" id="JAAGRQ010000028">
    <property type="protein sequence ID" value="NDY56824.1"/>
    <property type="molecule type" value="Genomic_DNA"/>
</dbReference>
<feature type="region of interest" description="Disordered" evidence="3">
    <location>
        <begin position="1"/>
        <end position="50"/>
    </location>
</feature>
<dbReference type="InterPro" id="IPR013123">
    <property type="entry name" value="SpoU_subst-bd"/>
</dbReference>
<dbReference type="GO" id="GO:0003723">
    <property type="term" value="F:RNA binding"/>
    <property type="evidence" value="ECO:0007669"/>
    <property type="project" value="InterPro"/>
</dbReference>
<gene>
    <name evidence="5" type="ORF">G3N56_08730</name>
</gene>
<evidence type="ECO:0000256" key="1">
    <source>
        <dbReference type="ARBA" id="ARBA00022603"/>
    </source>
</evidence>
<keyword evidence="2 5" id="KW-0808">Transferase</keyword>
<reference evidence="5 6" key="1">
    <citation type="submission" date="2020-02" db="EMBL/GenBank/DDBJ databases">
        <title>Comparative genomics of sulfur disproportionating microorganisms.</title>
        <authorList>
            <person name="Ward L.M."/>
            <person name="Bertran E."/>
            <person name="Johnston D.T."/>
        </authorList>
    </citation>
    <scope>NUCLEOTIDE SEQUENCE [LARGE SCALE GENOMIC DNA]</scope>
    <source>
        <strain evidence="5 6">DSM 3696</strain>
    </source>
</reference>
<feature type="domain" description="RNA 2-O ribose methyltransferase substrate binding" evidence="4">
    <location>
        <begin position="40"/>
        <end position="116"/>
    </location>
</feature>
<dbReference type="InterPro" id="IPR029026">
    <property type="entry name" value="tRNA_m1G_MTases_N"/>
</dbReference>
<dbReference type="SMART" id="SM00967">
    <property type="entry name" value="SpoU_sub_bind"/>
    <property type="match status" value="1"/>
</dbReference>
<dbReference type="GO" id="GO:0008173">
    <property type="term" value="F:RNA methyltransferase activity"/>
    <property type="evidence" value="ECO:0007669"/>
    <property type="project" value="InterPro"/>
</dbReference>
<dbReference type="AlphaFoldDB" id="A0A7K3NKU9"/>
<dbReference type="SUPFAM" id="SSF75217">
    <property type="entry name" value="alpha/beta knot"/>
    <property type="match status" value="1"/>
</dbReference>
<dbReference type="InterPro" id="IPR029064">
    <property type="entry name" value="Ribosomal_eL30-like_sf"/>
</dbReference>
<evidence type="ECO:0000313" key="5">
    <source>
        <dbReference type="EMBL" id="NDY56824.1"/>
    </source>
</evidence>
<evidence type="ECO:0000259" key="4">
    <source>
        <dbReference type="SMART" id="SM00967"/>
    </source>
</evidence>
<dbReference type="CDD" id="cd18103">
    <property type="entry name" value="SpoU-like_RlmB"/>
    <property type="match status" value="1"/>
</dbReference>
<dbReference type="GO" id="GO:0005829">
    <property type="term" value="C:cytosol"/>
    <property type="evidence" value="ECO:0007669"/>
    <property type="project" value="TreeGrafter"/>
</dbReference>
<accession>A0A7K3NKU9</accession>
<dbReference type="SUPFAM" id="SSF55315">
    <property type="entry name" value="L30e-like"/>
    <property type="match status" value="1"/>
</dbReference>
<dbReference type="Gene3D" id="3.30.1330.30">
    <property type="match status" value="1"/>
</dbReference>
<proteinExistence type="predicted"/>
<dbReference type="InterPro" id="IPR001537">
    <property type="entry name" value="SpoU_MeTrfase"/>
</dbReference>
<dbReference type="Pfam" id="PF08032">
    <property type="entry name" value="SpoU_sub_bind"/>
    <property type="match status" value="1"/>
</dbReference>
<dbReference type="Proteomes" id="UP000469724">
    <property type="component" value="Unassembled WGS sequence"/>
</dbReference>
<evidence type="ECO:0000256" key="2">
    <source>
        <dbReference type="ARBA" id="ARBA00022679"/>
    </source>
</evidence>
<keyword evidence="1 5" id="KW-0489">Methyltransferase</keyword>